<evidence type="ECO:0000256" key="2">
    <source>
        <dbReference type="SAM" id="SignalP"/>
    </source>
</evidence>
<dbReference type="PIRSF" id="PIRSF016919">
    <property type="entry name" value="HupE_UreJ"/>
    <property type="match status" value="1"/>
</dbReference>
<protein>
    <submittedName>
        <fullName evidence="3">Urease accessory protein</fullName>
    </submittedName>
</protein>
<dbReference type="Pfam" id="PF04955">
    <property type="entry name" value="HupE_UreJ"/>
    <property type="match status" value="1"/>
</dbReference>
<gene>
    <name evidence="3" type="ORF">SAMN02983003_1891</name>
</gene>
<proteinExistence type="predicted"/>
<reference evidence="3 4" key="1">
    <citation type="submission" date="2016-11" db="EMBL/GenBank/DDBJ databases">
        <authorList>
            <person name="Jaros S."/>
            <person name="Januszkiewicz K."/>
            <person name="Wedrychowicz H."/>
        </authorList>
    </citation>
    <scope>NUCLEOTIDE SEQUENCE [LARGE SCALE GENOMIC DNA]</scope>
    <source>
        <strain evidence="3 4">ATCC 23634</strain>
    </source>
</reference>
<feature type="chain" id="PRO_5011978485" evidence="2">
    <location>
        <begin position="25"/>
        <end position="212"/>
    </location>
</feature>
<keyword evidence="4" id="KW-1185">Reference proteome</keyword>
<feature type="transmembrane region" description="Helical" evidence="1">
    <location>
        <begin position="150"/>
        <end position="172"/>
    </location>
</feature>
<keyword evidence="1" id="KW-0472">Membrane</keyword>
<dbReference type="EMBL" id="FPKU01000002">
    <property type="protein sequence ID" value="SFZ84225.1"/>
    <property type="molecule type" value="Genomic_DNA"/>
</dbReference>
<sequence>MTKAASRLALAAIGIFALSSPSFAHHAMGGDTPTSLIEGLVTGMAHPVIGLDHLAFVVAVGLLAAVAGAPLFAPLLFVGGTLLGCAAFLSGISFAFTEWLIVLSVLALGLAIAAGHTKVRPVELGLFALAGLFHGMAYAEGIIGAEATPLAAYLFGFAIVQAAIAIGIMLAFKALGTARTPLTARLAGAMVAGIGFTFAFEAVESLLLPAIA</sequence>
<organism evidence="3 4">
    <name type="scientific">Devosia enhydra</name>
    <dbReference type="NCBI Taxonomy" id="665118"/>
    <lineage>
        <taxon>Bacteria</taxon>
        <taxon>Pseudomonadati</taxon>
        <taxon>Pseudomonadota</taxon>
        <taxon>Alphaproteobacteria</taxon>
        <taxon>Hyphomicrobiales</taxon>
        <taxon>Devosiaceae</taxon>
        <taxon>Devosia</taxon>
    </lineage>
</organism>
<evidence type="ECO:0000313" key="3">
    <source>
        <dbReference type="EMBL" id="SFZ84225.1"/>
    </source>
</evidence>
<keyword evidence="1" id="KW-1133">Transmembrane helix</keyword>
<feature type="transmembrane region" description="Helical" evidence="1">
    <location>
        <begin position="124"/>
        <end position="144"/>
    </location>
</feature>
<evidence type="ECO:0000313" key="4">
    <source>
        <dbReference type="Proteomes" id="UP000183447"/>
    </source>
</evidence>
<dbReference type="Proteomes" id="UP000183447">
    <property type="component" value="Unassembled WGS sequence"/>
</dbReference>
<dbReference type="STRING" id="665118.SAMN02983003_1891"/>
<dbReference type="InterPro" id="IPR007038">
    <property type="entry name" value="HupE_UreJ"/>
</dbReference>
<feature type="transmembrane region" description="Helical" evidence="1">
    <location>
        <begin position="48"/>
        <end position="68"/>
    </location>
</feature>
<dbReference type="OrthoDB" id="9808192at2"/>
<feature type="signal peptide" evidence="2">
    <location>
        <begin position="1"/>
        <end position="24"/>
    </location>
</feature>
<dbReference type="RefSeq" id="WP_072341937.1">
    <property type="nucleotide sequence ID" value="NZ_FPKU01000002.1"/>
</dbReference>
<feature type="transmembrane region" description="Helical" evidence="1">
    <location>
        <begin position="184"/>
        <end position="203"/>
    </location>
</feature>
<dbReference type="AlphaFoldDB" id="A0A1K2HXD5"/>
<evidence type="ECO:0000256" key="1">
    <source>
        <dbReference type="SAM" id="Phobius"/>
    </source>
</evidence>
<accession>A0A1K2HXD5</accession>
<keyword evidence="2" id="KW-0732">Signal</keyword>
<name>A0A1K2HXD5_9HYPH</name>
<feature type="transmembrane region" description="Helical" evidence="1">
    <location>
        <begin position="99"/>
        <end position="117"/>
    </location>
</feature>
<keyword evidence="1" id="KW-0812">Transmembrane</keyword>